<feature type="region of interest" description="Disordered" evidence="1">
    <location>
        <begin position="132"/>
        <end position="171"/>
    </location>
</feature>
<dbReference type="EMBL" id="JANBTW010000047">
    <property type="protein sequence ID" value="KAJ2675536.1"/>
    <property type="molecule type" value="Genomic_DNA"/>
</dbReference>
<evidence type="ECO:0000313" key="2">
    <source>
        <dbReference type="EMBL" id="KAJ2675536.1"/>
    </source>
</evidence>
<protein>
    <submittedName>
        <fullName evidence="2">Uncharacterized protein</fullName>
    </submittedName>
</protein>
<dbReference type="AlphaFoldDB" id="A0A9W8KXL4"/>
<evidence type="ECO:0000313" key="3">
    <source>
        <dbReference type="Proteomes" id="UP001151518"/>
    </source>
</evidence>
<feature type="compositionally biased region" description="Basic and acidic residues" evidence="1">
    <location>
        <begin position="506"/>
        <end position="523"/>
    </location>
</feature>
<feature type="region of interest" description="Disordered" evidence="1">
    <location>
        <begin position="394"/>
        <end position="462"/>
    </location>
</feature>
<sequence>MSYIPKPATHTNGAASTDIQIQPALHQRQQFSERQFPDTAYKKERLLKGTVSSKSSVANRNLRIHHCRNNSIVKLYPSVVFHKDPSCTAPNNFADSALGNQSPAYSALGLAPRPVTADRYAPLKADCVRVRHRSTSDSHTGVPRSVPATGLTGPSFATGQAPSPVAANALPPNARAGLPGIKATAKRRPNNASASDEIKPWTTQETKFLAQASLRFWSDGLTVDHNLVARELGRVPKDTRTMLQLMLQEYMLFASKLHWPAENDLLVKKWAAIEFPKCPILTHSRSIRKQSSTGRANIGRCLSLLRCRQTQTHPAPVISEPNKDVNITLPMALVDSKADIKSLASVYDKQNCNDTEPSALIQKSEHTLDSVDAAVDAIAAIVFGKPRDLIEHVSEQSPSTNRKDVNVLSRNSRTRGQSNRRRNSTRYGRNNFARPPNPTATTATDAAIEASPADTKKSSEAKRVSFKATSTAMKADDSIARSALLPTKSSAILSMALLEENQNMDSSKDTELSPEQSKDTSDFNRLDGDIDILHFDVTTAARKCIREFVEKYIERYFDLFFFRAAHPSIEENSRLCAALKDCLDGPVDLSNIELLALIEKEILSFDVSSSIKSKHGQEVSKQKPNLARASLHFHMCFSRAAEKCNIYESDVNWPSANAYATAIFNRAIEDTHYIAFEAFRGASEYSFGSGLSAVLFLRTEQMESRANNYKHSYYMGMVAGLLTIRYVQGPGQQTFLKRVEIFGYRPVPTAIDYDDNMDEEELESELETAWSDVSLRGELHNIIMEAMPFASNKSTMIAMQRSIEIYNKTIVDYNTRLHGEFSSNIIQDIDTLASQETSQVILASIRKPDGVLSAEMACRLAQCQAEIWFNRWKAGILRALMIDHKFMPVPLNDVRRWIIEGRSPNGRNVDFALNIRLYNLLKYLRVRMNEVKWLYASGAATLRVVELAVLHLQKKNLLEHISIDRYTSAFEKFIHAQLHASSKNSRFSQMNGAELSLFCVSPVEAVATATAAPGTEQKSHTKDAAATDDNNIGGFAADQDIVGLEEVHARLEKLAQNNMPSKAASYSSIAVTPLISRQNTCPKVALAANTDGLQQTSAENLNRSADINSLRLETEARIGGLESEIKNIRSEICDVAEIRRDVRTILGLLHNRYSGIS</sequence>
<feature type="region of interest" description="Disordered" evidence="1">
    <location>
        <begin position="1011"/>
        <end position="1030"/>
    </location>
</feature>
<dbReference type="Proteomes" id="UP001151518">
    <property type="component" value="Unassembled WGS sequence"/>
</dbReference>
<organism evidence="2 3">
    <name type="scientific">Coemansia spiralis</name>
    <dbReference type="NCBI Taxonomy" id="417178"/>
    <lineage>
        <taxon>Eukaryota</taxon>
        <taxon>Fungi</taxon>
        <taxon>Fungi incertae sedis</taxon>
        <taxon>Zoopagomycota</taxon>
        <taxon>Kickxellomycotina</taxon>
        <taxon>Kickxellomycetes</taxon>
        <taxon>Kickxellales</taxon>
        <taxon>Kickxellaceae</taxon>
        <taxon>Coemansia</taxon>
    </lineage>
</organism>
<gene>
    <name evidence="2" type="ORF">GGI25_003953</name>
</gene>
<proteinExistence type="predicted"/>
<feature type="compositionally biased region" description="Polar residues" evidence="1">
    <location>
        <begin position="408"/>
        <end position="417"/>
    </location>
</feature>
<feature type="region of interest" description="Disordered" evidence="1">
    <location>
        <begin position="503"/>
        <end position="523"/>
    </location>
</feature>
<accession>A0A9W8KXL4</accession>
<dbReference type="OrthoDB" id="5557769at2759"/>
<comment type="caution">
    <text evidence="2">The sequence shown here is derived from an EMBL/GenBank/DDBJ whole genome shotgun (WGS) entry which is preliminary data.</text>
</comment>
<reference evidence="2" key="1">
    <citation type="submission" date="2022-07" db="EMBL/GenBank/DDBJ databases">
        <title>Phylogenomic reconstructions and comparative analyses of Kickxellomycotina fungi.</title>
        <authorList>
            <person name="Reynolds N.K."/>
            <person name="Stajich J.E."/>
            <person name="Barry K."/>
            <person name="Grigoriev I.V."/>
            <person name="Crous P."/>
            <person name="Smith M.E."/>
        </authorList>
    </citation>
    <scope>NUCLEOTIDE SEQUENCE</scope>
    <source>
        <strain evidence="2">NRRL 3115</strain>
    </source>
</reference>
<name>A0A9W8KXL4_9FUNG</name>
<evidence type="ECO:0000256" key="1">
    <source>
        <dbReference type="SAM" id="MobiDB-lite"/>
    </source>
</evidence>